<feature type="transmembrane region" description="Helical" evidence="6">
    <location>
        <begin position="138"/>
        <end position="157"/>
    </location>
</feature>
<feature type="domain" description="Rhodopsin" evidence="7">
    <location>
        <begin position="2"/>
        <end position="165"/>
    </location>
</feature>
<proteinExistence type="inferred from homology"/>
<gene>
    <name evidence="8" type="ORF">M501DRAFT_934971</name>
</gene>
<evidence type="ECO:0000256" key="6">
    <source>
        <dbReference type="SAM" id="Phobius"/>
    </source>
</evidence>
<keyword evidence="9" id="KW-1185">Reference proteome</keyword>
<feature type="transmembrane region" description="Helical" evidence="6">
    <location>
        <begin position="29"/>
        <end position="57"/>
    </location>
</feature>
<keyword evidence="4 6" id="KW-0472">Membrane</keyword>
<comment type="similarity">
    <text evidence="5">Belongs to the SAT4 family.</text>
</comment>
<dbReference type="InterPro" id="IPR052337">
    <property type="entry name" value="SAT4-like"/>
</dbReference>
<evidence type="ECO:0000256" key="5">
    <source>
        <dbReference type="ARBA" id="ARBA00038359"/>
    </source>
</evidence>
<dbReference type="PANTHER" id="PTHR33048">
    <property type="entry name" value="PTH11-LIKE INTEGRAL MEMBRANE PROTEIN (AFU_ORTHOLOGUE AFUA_5G11245)"/>
    <property type="match status" value="1"/>
</dbReference>
<dbReference type="Pfam" id="PF20684">
    <property type="entry name" value="Fung_rhodopsin"/>
    <property type="match status" value="1"/>
</dbReference>
<protein>
    <recommendedName>
        <fullName evidence="7">Rhodopsin domain-containing protein</fullName>
    </recommendedName>
</protein>
<keyword evidence="3 6" id="KW-1133">Transmembrane helix</keyword>
<feature type="non-terminal residue" evidence="8">
    <location>
        <position position="1"/>
    </location>
</feature>
<dbReference type="PANTHER" id="PTHR33048:SF129">
    <property type="entry name" value="INTEGRAL MEMBRANE PROTEIN-RELATED"/>
    <property type="match status" value="1"/>
</dbReference>
<evidence type="ECO:0000313" key="9">
    <source>
        <dbReference type="Proteomes" id="UP000799429"/>
    </source>
</evidence>
<dbReference type="AlphaFoldDB" id="A0A9P4VPE1"/>
<reference evidence="8" key="1">
    <citation type="journal article" date="2020" name="Stud. Mycol.">
        <title>101 Dothideomycetes genomes: a test case for predicting lifestyles and emergence of pathogens.</title>
        <authorList>
            <person name="Haridas S."/>
            <person name="Albert R."/>
            <person name="Binder M."/>
            <person name="Bloem J."/>
            <person name="Labutti K."/>
            <person name="Salamov A."/>
            <person name="Andreopoulos B."/>
            <person name="Baker S."/>
            <person name="Barry K."/>
            <person name="Bills G."/>
            <person name="Bluhm B."/>
            <person name="Cannon C."/>
            <person name="Castanera R."/>
            <person name="Culley D."/>
            <person name="Daum C."/>
            <person name="Ezra D."/>
            <person name="Gonzalez J."/>
            <person name="Henrissat B."/>
            <person name="Kuo A."/>
            <person name="Liang C."/>
            <person name="Lipzen A."/>
            <person name="Lutzoni F."/>
            <person name="Magnuson J."/>
            <person name="Mondo S."/>
            <person name="Nolan M."/>
            <person name="Ohm R."/>
            <person name="Pangilinan J."/>
            <person name="Park H.-J."/>
            <person name="Ramirez L."/>
            <person name="Alfaro M."/>
            <person name="Sun H."/>
            <person name="Tritt A."/>
            <person name="Yoshinaga Y."/>
            <person name="Zwiers L.-H."/>
            <person name="Turgeon B."/>
            <person name="Goodwin S."/>
            <person name="Spatafora J."/>
            <person name="Crous P."/>
            <person name="Grigoriev I."/>
        </authorList>
    </citation>
    <scope>NUCLEOTIDE SEQUENCE</scope>
    <source>
        <strain evidence="8">CBS 101060</strain>
    </source>
</reference>
<dbReference type="InterPro" id="IPR049326">
    <property type="entry name" value="Rhodopsin_dom_fungi"/>
</dbReference>
<evidence type="ECO:0000256" key="4">
    <source>
        <dbReference type="ARBA" id="ARBA00023136"/>
    </source>
</evidence>
<keyword evidence="2 6" id="KW-0812">Transmembrane</keyword>
<evidence type="ECO:0000256" key="2">
    <source>
        <dbReference type="ARBA" id="ARBA00022692"/>
    </source>
</evidence>
<dbReference type="EMBL" id="MU006096">
    <property type="protein sequence ID" value="KAF2838723.1"/>
    <property type="molecule type" value="Genomic_DNA"/>
</dbReference>
<organism evidence="8 9">
    <name type="scientific">Patellaria atrata CBS 101060</name>
    <dbReference type="NCBI Taxonomy" id="1346257"/>
    <lineage>
        <taxon>Eukaryota</taxon>
        <taxon>Fungi</taxon>
        <taxon>Dikarya</taxon>
        <taxon>Ascomycota</taxon>
        <taxon>Pezizomycotina</taxon>
        <taxon>Dothideomycetes</taxon>
        <taxon>Dothideomycetes incertae sedis</taxon>
        <taxon>Patellariales</taxon>
        <taxon>Patellariaceae</taxon>
        <taxon>Patellaria</taxon>
    </lineage>
</organism>
<evidence type="ECO:0000313" key="8">
    <source>
        <dbReference type="EMBL" id="KAF2838723.1"/>
    </source>
</evidence>
<accession>A0A9P4VPE1</accession>
<comment type="caution">
    <text evidence="8">The sequence shown here is derived from an EMBL/GenBank/DDBJ whole genome shotgun (WGS) entry which is preliminary data.</text>
</comment>
<dbReference type="GO" id="GO:0016020">
    <property type="term" value="C:membrane"/>
    <property type="evidence" value="ECO:0007669"/>
    <property type="project" value="UniProtKB-SubCell"/>
</dbReference>
<dbReference type="OrthoDB" id="5401779at2759"/>
<evidence type="ECO:0000259" key="7">
    <source>
        <dbReference type="Pfam" id="PF20684"/>
    </source>
</evidence>
<name>A0A9P4VPE1_9PEZI</name>
<sequence>VFFPLAMSLTKISLCIGYLRLFPSRANKIFNYVAIIYLSGWGISTLFTTVFSCVTITNKCCINLRVMLITTAALNKLTDFLIFLWPCRTLWKVQLSPKQRIGLVLTFACGSIIYVAGIMRMWYFEVYLESPDPYYESAILWPITVTEVITGIICANLPSTRPLLAKLIPSIFARPRLRGPGTPMLLLLTPSGSRIPLLVVVVGRSGHRWCLL</sequence>
<dbReference type="Proteomes" id="UP000799429">
    <property type="component" value="Unassembled WGS sequence"/>
</dbReference>
<feature type="transmembrane region" description="Helical" evidence="6">
    <location>
        <begin position="101"/>
        <end position="123"/>
    </location>
</feature>
<evidence type="ECO:0000256" key="3">
    <source>
        <dbReference type="ARBA" id="ARBA00022989"/>
    </source>
</evidence>
<comment type="subcellular location">
    <subcellularLocation>
        <location evidence="1">Membrane</location>
        <topology evidence="1">Multi-pass membrane protein</topology>
    </subcellularLocation>
</comment>
<evidence type="ECO:0000256" key="1">
    <source>
        <dbReference type="ARBA" id="ARBA00004141"/>
    </source>
</evidence>